<sequence>MTAPFAWPNQARLAMSFVINIEEGSEMTVARGDKGPEPVDELGVSLKIPIRNYANESNYQYGIRAGAPRVFGLFQKHGVSTTVTAAAMAIENAPELADLIRAGNHETCSHGWRWIHQFSYDEPRERDFIDKAVKSIEATTGTRPYGWLSRYLHTDRTRRLLAEAGFAYHMDDFSDDVPRWDVVETESGPKPIVIVPYALDTNDMKFWTAPSYTPQDWLDYAIATFDQLYEEGADGPKMMSLGLHLRIIGRPGRIGALDKFIRYVKSQPDVWCATRLDIARHFAANVPAPV</sequence>
<dbReference type="InterPro" id="IPR002509">
    <property type="entry name" value="NODB_dom"/>
</dbReference>
<comment type="caution">
    <text evidence="6">The sequence shown here is derived from an EMBL/GenBank/DDBJ whole genome shotgun (WGS) entry which is preliminary data.</text>
</comment>
<dbReference type="Pfam" id="PF01522">
    <property type="entry name" value="Polysacc_deac_1"/>
    <property type="match status" value="1"/>
</dbReference>
<name>A0ABW0PVS3_9HYPH</name>
<dbReference type="Gene3D" id="3.20.20.370">
    <property type="entry name" value="Glycoside hydrolase/deacetylase"/>
    <property type="match status" value="1"/>
</dbReference>
<evidence type="ECO:0000313" key="7">
    <source>
        <dbReference type="Proteomes" id="UP001596150"/>
    </source>
</evidence>
<accession>A0ABW0PVS3</accession>
<reference evidence="7" key="1">
    <citation type="journal article" date="2019" name="Int. J. Syst. Evol. Microbiol.">
        <title>The Global Catalogue of Microorganisms (GCM) 10K type strain sequencing project: providing services to taxonomists for standard genome sequencing and annotation.</title>
        <authorList>
            <consortium name="The Broad Institute Genomics Platform"/>
            <consortium name="The Broad Institute Genome Sequencing Center for Infectious Disease"/>
            <person name="Wu L."/>
            <person name="Ma J."/>
        </authorList>
    </citation>
    <scope>NUCLEOTIDE SEQUENCE [LARGE SCALE GENOMIC DNA]</scope>
    <source>
        <strain evidence="7">KACC 12633</strain>
    </source>
</reference>
<comment type="similarity">
    <text evidence="2">Belongs to the polysaccharide deacetylase family.</text>
</comment>
<dbReference type="PROSITE" id="PS51677">
    <property type="entry name" value="NODB"/>
    <property type="match status" value="1"/>
</dbReference>
<gene>
    <name evidence="6" type="ORF">ACFPP9_01685</name>
</gene>
<proteinExistence type="inferred from homology"/>
<dbReference type="SUPFAM" id="SSF88713">
    <property type="entry name" value="Glycoside hydrolase/deacetylase"/>
    <property type="match status" value="1"/>
</dbReference>
<dbReference type="PANTHER" id="PTHR43123:SF1">
    <property type="entry name" value="POLYSACCHARIDE DEACETYLASE-RELATED"/>
    <property type="match status" value="1"/>
</dbReference>
<evidence type="ECO:0000256" key="4">
    <source>
        <dbReference type="ARBA" id="ARBA00032976"/>
    </source>
</evidence>
<evidence type="ECO:0000256" key="3">
    <source>
        <dbReference type="ARBA" id="ARBA00020071"/>
    </source>
</evidence>
<dbReference type="PANTHER" id="PTHR43123">
    <property type="entry name" value="POLYSACCHARIDE DEACETYLASE-RELATED"/>
    <property type="match status" value="1"/>
</dbReference>
<evidence type="ECO:0000259" key="5">
    <source>
        <dbReference type="PROSITE" id="PS51677"/>
    </source>
</evidence>
<dbReference type="RefSeq" id="WP_266342499.1">
    <property type="nucleotide sequence ID" value="NZ_JAPKNH010000002.1"/>
</dbReference>
<dbReference type="InterPro" id="IPR011330">
    <property type="entry name" value="Glyco_hydro/deAcase_b/a-brl"/>
</dbReference>
<dbReference type="Proteomes" id="UP001596150">
    <property type="component" value="Unassembled WGS sequence"/>
</dbReference>
<evidence type="ECO:0000313" key="6">
    <source>
        <dbReference type="EMBL" id="MFC5514464.1"/>
    </source>
</evidence>
<evidence type="ECO:0000256" key="2">
    <source>
        <dbReference type="ARBA" id="ARBA00010973"/>
    </source>
</evidence>
<organism evidence="6 7">
    <name type="scientific">Kaistia terrae</name>
    <dbReference type="NCBI Taxonomy" id="537017"/>
    <lineage>
        <taxon>Bacteria</taxon>
        <taxon>Pseudomonadati</taxon>
        <taxon>Pseudomonadota</taxon>
        <taxon>Alphaproteobacteria</taxon>
        <taxon>Hyphomicrobiales</taxon>
        <taxon>Kaistiaceae</taxon>
        <taxon>Kaistia</taxon>
    </lineage>
</organism>
<dbReference type="EMBL" id="JBHSML010000002">
    <property type="protein sequence ID" value="MFC5514464.1"/>
    <property type="molecule type" value="Genomic_DNA"/>
</dbReference>
<protein>
    <recommendedName>
        <fullName evidence="3">Chitooligosaccharide deacetylase</fullName>
    </recommendedName>
    <alternativeName>
        <fullName evidence="4">Nodulation protein B</fullName>
    </alternativeName>
</protein>
<feature type="domain" description="NodB homology" evidence="5">
    <location>
        <begin position="53"/>
        <end position="273"/>
    </location>
</feature>
<comment type="function">
    <text evidence="1">Is involved in generating a small heat-stable compound (Nod), an acylated oligomer of N-acetylglucosamine, that stimulates mitosis in various plant protoplasts.</text>
</comment>
<keyword evidence="7" id="KW-1185">Reference proteome</keyword>
<evidence type="ECO:0000256" key="1">
    <source>
        <dbReference type="ARBA" id="ARBA00003236"/>
    </source>
</evidence>